<proteinExistence type="predicted"/>
<dbReference type="Proteomes" id="UP001565927">
    <property type="component" value="Unassembled WGS sequence"/>
</dbReference>
<dbReference type="GO" id="GO:0004497">
    <property type="term" value="F:monooxygenase activity"/>
    <property type="evidence" value="ECO:0007669"/>
    <property type="project" value="UniProtKB-KW"/>
</dbReference>
<evidence type="ECO:0000313" key="3">
    <source>
        <dbReference type="Proteomes" id="UP001565927"/>
    </source>
</evidence>
<evidence type="ECO:0000259" key="1">
    <source>
        <dbReference type="PROSITE" id="PS51725"/>
    </source>
</evidence>
<dbReference type="Pfam" id="PF03992">
    <property type="entry name" value="ABM"/>
    <property type="match status" value="1"/>
</dbReference>
<dbReference type="RefSeq" id="WP_370440959.1">
    <property type="nucleotide sequence ID" value="NZ_JBGFTU010000007.1"/>
</dbReference>
<dbReference type="EC" id="1.14.-.-" evidence="2"/>
<dbReference type="InterPro" id="IPR011008">
    <property type="entry name" value="Dimeric_a/b-barrel"/>
</dbReference>
<protein>
    <submittedName>
        <fullName evidence="2">Antibiotic biosynthesis monooxygenase</fullName>
        <ecNumber evidence="2">1.14.-.-</ecNumber>
    </submittedName>
</protein>
<keyword evidence="3" id="KW-1185">Reference proteome</keyword>
<dbReference type="Gene3D" id="3.30.70.100">
    <property type="match status" value="1"/>
</dbReference>
<dbReference type="InterPro" id="IPR007138">
    <property type="entry name" value="ABM_dom"/>
</dbReference>
<dbReference type="PROSITE" id="PS51725">
    <property type="entry name" value="ABM"/>
    <property type="match status" value="1"/>
</dbReference>
<sequence length="98" mass="11248">MILEHAVLDVRPGQAGAFEAAFAQAKTITSATPGFQRLTVSRCLERPDAYLLLVQWDTLEDHTEGFRGSVQYQEWKRLLHHFYDPFPTVEHYREVATA</sequence>
<comment type="caution">
    <text evidence="2">The sequence shown here is derived from an EMBL/GenBank/DDBJ whole genome shotgun (WGS) entry which is preliminary data.</text>
</comment>
<keyword evidence="2" id="KW-0503">Monooxygenase</keyword>
<dbReference type="EMBL" id="JBGFTU010000007">
    <property type="protein sequence ID" value="MEZ0164723.1"/>
    <property type="molecule type" value="Genomic_DNA"/>
</dbReference>
<gene>
    <name evidence="2" type="ORF">AB2L27_08090</name>
</gene>
<organism evidence="2 3">
    <name type="scientific">Kineococcus halophytocola</name>
    <dbReference type="NCBI Taxonomy" id="3234027"/>
    <lineage>
        <taxon>Bacteria</taxon>
        <taxon>Bacillati</taxon>
        <taxon>Actinomycetota</taxon>
        <taxon>Actinomycetes</taxon>
        <taxon>Kineosporiales</taxon>
        <taxon>Kineosporiaceae</taxon>
        <taxon>Kineococcus</taxon>
    </lineage>
</organism>
<evidence type="ECO:0000313" key="2">
    <source>
        <dbReference type="EMBL" id="MEZ0164723.1"/>
    </source>
</evidence>
<accession>A0ABV4GZJ0</accession>
<reference evidence="2 3" key="1">
    <citation type="submission" date="2024-07" db="EMBL/GenBank/DDBJ databases">
        <authorList>
            <person name="Thanompreechachai J."/>
            <person name="Duangmal K."/>
        </authorList>
    </citation>
    <scope>NUCLEOTIDE SEQUENCE [LARGE SCALE GENOMIC DNA]</scope>
    <source>
        <strain evidence="2 3">LSe6-4</strain>
    </source>
</reference>
<name>A0ABV4GZJ0_9ACTN</name>
<keyword evidence="2" id="KW-0560">Oxidoreductase</keyword>
<dbReference type="SUPFAM" id="SSF54909">
    <property type="entry name" value="Dimeric alpha+beta barrel"/>
    <property type="match status" value="1"/>
</dbReference>
<feature type="domain" description="ABM" evidence="1">
    <location>
        <begin position="2"/>
        <end position="91"/>
    </location>
</feature>